<keyword evidence="2" id="KW-1185">Reference proteome</keyword>
<dbReference type="OrthoDB" id="8804915at2"/>
<accession>A0A4U1HG42</accession>
<dbReference type="RefSeq" id="WP_136899055.1">
    <property type="nucleotide sequence ID" value="NZ_SWJE01000026.1"/>
</dbReference>
<organism evidence="1 2">
    <name type="scientific">Trinickia terrae</name>
    <dbReference type="NCBI Taxonomy" id="2571161"/>
    <lineage>
        <taxon>Bacteria</taxon>
        <taxon>Pseudomonadati</taxon>
        <taxon>Pseudomonadota</taxon>
        <taxon>Betaproteobacteria</taxon>
        <taxon>Burkholderiales</taxon>
        <taxon>Burkholderiaceae</taxon>
        <taxon>Trinickia</taxon>
    </lineage>
</organism>
<evidence type="ECO:0000313" key="2">
    <source>
        <dbReference type="Proteomes" id="UP000305539"/>
    </source>
</evidence>
<comment type="caution">
    <text evidence="1">The sequence shown here is derived from an EMBL/GenBank/DDBJ whole genome shotgun (WGS) entry which is preliminary data.</text>
</comment>
<sequence length="336" mass="37378">MKFISQAILFVFLILLTAFGGGVAFSEELVGFTNLGKEYHVAVRAAEKLPNPDGIWGEVNLIYDIGKKSKPKVYSFEVYAPPIIRKAPFGLLVVSEKIGGMNGIYRVIYLRPTESGLIAIGGAESSLDNGRFVDAVAISPKWTKAASARELDSLFDSILVHRGDLVGSSSSQSFDGAFLFFSIPELMGKIRRVDALFLIDFSMVLNKTVDSSLANLIRRRFVGNQISLCDENQFDIFVCKIGKKTLAVCASNREGEDVIQYRIGRDRNVELSLSKTMSQRIFDSHELGVFERGEYRYIVKYGDNVWQGVVVEKSGITISKQQCEVEMVEPFLLPNK</sequence>
<dbReference type="EMBL" id="SWJE01000026">
    <property type="protein sequence ID" value="TKC78923.1"/>
    <property type="molecule type" value="Genomic_DNA"/>
</dbReference>
<evidence type="ECO:0000313" key="1">
    <source>
        <dbReference type="EMBL" id="TKC78923.1"/>
    </source>
</evidence>
<reference evidence="1 2" key="1">
    <citation type="submission" date="2019-04" db="EMBL/GenBank/DDBJ databases">
        <title>Trinickia sp. 7GSK02, isolated from subtropical forest soil.</title>
        <authorList>
            <person name="Gao Z.-H."/>
            <person name="Qiu L.-H."/>
        </authorList>
    </citation>
    <scope>NUCLEOTIDE SEQUENCE [LARGE SCALE GENOMIC DNA]</scope>
    <source>
        <strain evidence="1 2">7GSK02</strain>
    </source>
</reference>
<name>A0A4U1HG42_9BURK</name>
<dbReference type="AlphaFoldDB" id="A0A4U1HG42"/>
<protein>
    <submittedName>
        <fullName evidence="1">Uncharacterized protein</fullName>
    </submittedName>
</protein>
<proteinExistence type="predicted"/>
<dbReference type="Proteomes" id="UP000305539">
    <property type="component" value="Unassembled WGS sequence"/>
</dbReference>
<gene>
    <name evidence="1" type="ORF">FAZ69_31280</name>
</gene>